<feature type="non-terminal residue" evidence="6">
    <location>
        <position position="1"/>
    </location>
</feature>
<accession>A0AAN4Z422</accession>
<comment type="caution">
    <text evidence="6">The sequence shown here is derived from an EMBL/GenBank/DDBJ whole genome shotgun (WGS) entry which is preliminary data.</text>
</comment>
<evidence type="ECO:0000256" key="2">
    <source>
        <dbReference type="ARBA" id="ARBA00022670"/>
    </source>
</evidence>
<organism evidence="6 7">
    <name type="scientific">Pristionchus mayeri</name>
    <dbReference type="NCBI Taxonomy" id="1317129"/>
    <lineage>
        <taxon>Eukaryota</taxon>
        <taxon>Metazoa</taxon>
        <taxon>Ecdysozoa</taxon>
        <taxon>Nematoda</taxon>
        <taxon>Chromadorea</taxon>
        <taxon>Rhabditida</taxon>
        <taxon>Rhabditina</taxon>
        <taxon>Diplogasteromorpha</taxon>
        <taxon>Diplogasteroidea</taxon>
        <taxon>Neodiplogasteridae</taxon>
        <taxon>Pristionchus</taxon>
    </lineage>
</organism>
<proteinExistence type="inferred from homology"/>
<evidence type="ECO:0000256" key="1">
    <source>
        <dbReference type="ARBA" id="ARBA00009136"/>
    </source>
</evidence>
<protein>
    <recommendedName>
        <fullName evidence="5">Peptidase A2 domain-containing protein</fullName>
    </recommendedName>
</protein>
<keyword evidence="7" id="KW-1185">Reference proteome</keyword>
<sequence>SRMRLMIDVDNNSYPMECTPESPIGLLLAGLPINNWPDFGTIVALKNMEWRLSKADLNLYTLKTIGAEEGDMISFERTNYTEPPFELPPLGDKMTNLIRSIVVPADPREKKIETQRAADCRNEYVKLKNDRLHMAHFTFVAPHLVRFVLSNPDDLGGFMLVFKKYSEFHAEKMKALDERVVQTLIHTPELLTPPSTLYIKGLINGHEVAAMIDTGAQTTVMHSSLAQKLGLMDYVDVRHGVSAVLGVGGKTRPLGKVFGIDFQLTAGVISVSAIVLPSDGTMSNHFILGLDVMLCHGCLIDLPNRRLTFSGHHEPILPVEECQKIDKAKHGSL</sequence>
<dbReference type="InterPro" id="IPR021109">
    <property type="entry name" value="Peptidase_aspartic_dom_sf"/>
</dbReference>
<dbReference type="InterPro" id="IPR001995">
    <property type="entry name" value="Peptidase_A2_cat"/>
</dbReference>
<evidence type="ECO:0000313" key="7">
    <source>
        <dbReference type="Proteomes" id="UP001328107"/>
    </source>
</evidence>
<gene>
    <name evidence="6" type="ORF">PMAYCL1PPCAC_02924</name>
</gene>
<dbReference type="GO" id="GO:0004190">
    <property type="term" value="F:aspartic-type endopeptidase activity"/>
    <property type="evidence" value="ECO:0007669"/>
    <property type="project" value="UniProtKB-KW"/>
</dbReference>
<dbReference type="InterPro" id="IPR001969">
    <property type="entry name" value="Aspartic_peptidase_AS"/>
</dbReference>
<reference evidence="7" key="1">
    <citation type="submission" date="2022-10" db="EMBL/GenBank/DDBJ databases">
        <title>Genome assembly of Pristionchus species.</title>
        <authorList>
            <person name="Yoshida K."/>
            <person name="Sommer R.J."/>
        </authorList>
    </citation>
    <scope>NUCLEOTIDE SEQUENCE [LARGE SCALE GENOMIC DNA]</scope>
    <source>
        <strain evidence="7">RS5460</strain>
    </source>
</reference>
<dbReference type="PROSITE" id="PS00141">
    <property type="entry name" value="ASP_PROTEASE"/>
    <property type="match status" value="1"/>
</dbReference>
<keyword evidence="2" id="KW-0645">Protease</keyword>
<dbReference type="PROSITE" id="PS50175">
    <property type="entry name" value="ASP_PROT_RETROV"/>
    <property type="match status" value="1"/>
</dbReference>
<dbReference type="SUPFAM" id="SSF50630">
    <property type="entry name" value="Acid proteases"/>
    <property type="match status" value="1"/>
</dbReference>
<dbReference type="Proteomes" id="UP001328107">
    <property type="component" value="Unassembled WGS sequence"/>
</dbReference>
<keyword evidence="4" id="KW-0378">Hydrolase</keyword>
<dbReference type="EMBL" id="BTRK01000001">
    <property type="protein sequence ID" value="GMR32729.1"/>
    <property type="molecule type" value="Genomic_DNA"/>
</dbReference>
<dbReference type="PANTHER" id="PTHR12917">
    <property type="entry name" value="ASPARTYL PROTEASE DDI-RELATED"/>
    <property type="match status" value="1"/>
</dbReference>
<dbReference type="GO" id="GO:0006508">
    <property type="term" value="P:proteolysis"/>
    <property type="evidence" value="ECO:0007669"/>
    <property type="project" value="UniProtKB-KW"/>
</dbReference>
<dbReference type="Pfam" id="PF09668">
    <property type="entry name" value="Asp_protease"/>
    <property type="match status" value="1"/>
</dbReference>
<evidence type="ECO:0000256" key="3">
    <source>
        <dbReference type="ARBA" id="ARBA00022750"/>
    </source>
</evidence>
<dbReference type="AlphaFoldDB" id="A0AAN4Z422"/>
<dbReference type="PANTHER" id="PTHR12917:SF1">
    <property type="entry name" value="AT13091P"/>
    <property type="match status" value="1"/>
</dbReference>
<comment type="similarity">
    <text evidence="1">Belongs to the DDI1 family.</text>
</comment>
<feature type="domain" description="Peptidase A2" evidence="5">
    <location>
        <begin position="208"/>
        <end position="292"/>
    </location>
</feature>
<dbReference type="InterPro" id="IPR019103">
    <property type="entry name" value="Peptidase_aspartic_DDI1-type"/>
</dbReference>
<evidence type="ECO:0000313" key="6">
    <source>
        <dbReference type="EMBL" id="GMR32729.1"/>
    </source>
</evidence>
<dbReference type="Gene3D" id="2.40.70.10">
    <property type="entry name" value="Acid Proteases"/>
    <property type="match status" value="1"/>
</dbReference>
<name>A0AAN4Z422_9BILA</name>
<evidence type="ECO:0000256" key="4">
    <source>
        <dbReference type="ARBA" id="ARBA00022801"/>
    </source>
</evidence>
<evidence type="ECO:0000259" key="5">
    <source>
        <dbReference type="PROSITE" id="PS50175"/>
    </source>
</evidence>
<keyword evidence="3" id="KW-0064">Aspartyl protease</keyword>